<dbReference type="AlphaFoldDB" id="A0A821NU33"/>
<dbReference type="Proteomes" id="UP000663848">
    <property type="component" value="Unassembled WGS sequence"/>
</dbReference>
<reference evidence="1" key="1">
    <citation type="submission" date="2021-02" db="EMBL/GenBank/DDBJ databases">
        <authorList>
            <person name="Nowell W R."/>
        </authorList>
    </citation>
    <scope>NUCLEOTIDE SEQUENCE</scope>
</reference>
<accession>A0A821NU33</accession>
<feature type="non-terminal residue" evidence="1">
    <location>
        <position position="1"/>
    </location>
</feature>
<dbReference type="SUPFAM" id="SSF53254">
    <property type="entry name" value="Phosphoglycerate mutase-like"/>
    <property type="match status" value="1"/>
</dbReference>
<organism evidence="1 2">
    <name type="scientific">Rotaria socialis</name>
    <dbReference type="NCBI Taxonomy" id="392032"/>
    <lineage>
        <taxon>Eukaryota</taxon>
        <taxon>Metazoa</taxon>
        <taxon>Spiralia</taxon>
        <taxon>Gnathifera</taxon>
        <taxon>Rotifera</taxon>
        <taxon>Eurotatoria</taxon>
        <taxon>Bdelloidea</taxon>
        <taxon>Philodinida</taxon>
        <taxon>Philodinidae</taxon>
        <taxon>Rotaria</taxon>
    </lineage>
</organism>
<dbReference type="EMBL" id="CAJOBR010004689">
    <property type="protein sequence ID" value="CAF4791586.1"/>
    <property type="molecule type" value="Genomic_DNA"/>
</dbReference>
<evidence type="ECO:0000313" key="1">
    <source>
        <dbReference type="EMBL" id="CAF4791586.1"/>
    </source>
</evidence>
<comment type="caution">
    <text evidence="1">The sequence shown here is derived from an EMBL/GenBank/DDBJ whole genome shotgun (WGS) entry which is preliminary data.</text>
</comment>
<sequence length="121" mass="13473">MTNYLIPNLINLESDWITSNEHCSIICLLHPDGFIFVLKMTALSILKSDLNNPACAIDLHSPWTMSAGSTYGSYKFNVLQHLTGISPYFESNSEGLNPDPPQDCVIDKVAYLIRHGAIYVN</sequence>
<protein>
    <submittedName>
        <fullName evidence="1">Uncharacterized protein</fullName>
    </submittedName>
</protein>
<name>A0A821NU33_9BILA</name>
<evidence type="ECO:0000313" key="2">
    <source>
        <dbReference type="Proteomes" id="UP000663848"/>
    </source>
</evidence>
<proteinExistence type="predicted"/>
<gene>
    <name evidence="1" type="ORF">QYT958_LOCUS23318</name>
</gene>
<dbReference type="InterPro" id="IPR029033">
    <property type="entry name" value="His_PPase_superfam"/>
</dbReference>